<proteinExistence type="predicted"/>
<accession>A0A919YR42</accession>
<dbReference type="Proteomes" id="UP000683139">
    <property type="component" value="Unassembled WGS sequence"/>
</dbReference>
<evidence type="ECO:0000313" key="2">
    <source>
        <dbReference type="Proteomes" id="UP000683139"/>
    </source>
</evidence>
<protein>
    <submittedName>
        <fullName evidence="1">Uncharacterized protein</fullName>
    </submittedName>
</protein>
<evidence type="ECO:0000313" key="1">
    <source>
        <dbReference type="EMBL" id="GIP17742.1"/>
    </source>
</evidence>
<keyword evidence="2" id="KW-1185">Reference proteome</keyword>
<dbReference type="RefSeq" id="WP_213517379.1">
    <property type="nucleotide sequence ID" value="NZ_BOSE01000006.1"/>
</dbReference>
<sequence length="76" mass="9043">MAHIISFTAAKQQREDEQLLDDFKGFLIEIMQEMTTEERMELLNCFEQGDVEKYLSITQPIWNRKVIREINSGRVH</sequence>
<dbReference type="AlphaFoldDB" id="A0A919YR42"/>
<name>A0A919YR42_9BACL</name>
<organism evidence="1 2">
    <name type="scientific">Paenibacillus montaniterrae</name>
    <dbReference type="NCBI Taxonomy" id="429341"/>
    <lineage>
        <taxon>Bacteria</taxon>
        <taxon>Bacillati</taxon>
        <taxon>Bacillota</taxon>
        <taxon>Bacilli</taxon>
        <taxon>Bacillales</taxon>
        <taxon>Paenibacillaceae</taxon>
        <taxon>Paenibacillus</taxon>
    </lineage>
</organism>
<dbReference type="EMBL" id="BOSE01000006">
    <property type="protein sequence ID" value="GIP17742.1"/>
    <property type="molecule type" value="Genomic_DNA"/>
</dbReference>
<reference evidence="1" key="1">
    <citation type="submission" date="2021-03" db="EMBL/GenBank/DDBJ databases">
        <title>Antimicrobial resistance genes in bacteria isolated from Japanese honey, and their potential for conferring macrolide and lincosamide resistance in the American foulbrood pathogen Paenibacillus larvae.</title>
        <authorList>
            <person name="Okamoto M."/>
            <person name="Kumagai M."/>
            <person name="Kanamori H."/>
            <person name="Takamatsu D."/>
        </authorList>
    </citation>
    <scope>NUCLEOTIDE SEQUENCE</scope>
    <source>
        <strain evidence="1">J40TS1</strain>
    </source>
</reference>
<comment type="caution">
    <text evidence="1">The sequence shown here is derived from an EMBL/GenBank/DDBJ whole genome shotgun (WGS) entry which is preliminary data.</text>
</comment>
<gene>
    <name evidence="1" type="ORF">J40TS1_33840</name>
</gene>